<sequence>WVKYGRSITMGEAKTRGFVAESLNKKADSVVCAPQVYLAFTWGHFGYIIMEYIDGQICDNSSADADLVAATVQSLITISSPTSTPGPVGGGVIEHPFFIERTSSIWYESVGELEDHINGILSAMGRIQRVSFGFELCLCPSDLNHANFMKDEGNRIVAIDFGGYSFLPPSFFAFALNQRGHSGFTQRIARKFVDPPSTDFVAMMNASCVLVPFSSHNIGGQISSLSF</sequence>
<evidence type="ECO:0000313" key="1">
    <source>
        <dbReference type="EMBL" id="KZP22957.1"/>
    </source>
</evidence>
<dbReference type="SUPFAM" id="SSF56112">
    <property type="entry name" value="Protein kinase-like (PK-like)"/>
    <property type="match status" value="1"/>
</dbReference>
<proteinExistence type="predicted"/>
<dbReference type="AlphaFoldDB" id="A0A166LHA7"/>
<dbReference type="InterPro" id="IPR011009">
    <property type="entry name" value="Kinase-like_dom_sf"/>
</dbReference>
<protein>
    <recommendedName>
        <fullName evidence="2">Aminoglycoside phosphotransferase domain-containing protein</fullName>
    </recommendedName>
</protein>
<feature type="non-terminal residue" evidence="1">
    <location>
        <position position="1"/>
    </location>
</feature>
<feature type="non-terminal residue" evidence="1">
    <location>
        <position position="227"/>
    </location>
</feature>
<evidence type="ECO:0008006" key="2">
    <source>
        <dbReference type="Google" id="ProtNLM"/>
    </source>
</evidence>
<dbReference type="EMBL" id="KV417536">
    <property type="protein sequence ID" value="KZP22957.1"/>
    <property type="molecule type" value="Genomic_DNA"/>
</dbReference>
<reference evidence="1" key="1">
    <citation type="journal article" date="2016" name="Mol. Biol. Evol.">
        <title>Comparative Genomics of Early-Diverging Mushroom-Forming Fungi Provides Insights into the Origins of Lignocellulose Decay Capabilities.</title>
        <authorList>
            <person name="Nagy L.G."/>
            <person name="Riley R."/>
            <person name="Tritt A."/>
            <person name="Adam C."/>
            <person name="Daum C."/>
            <person name="Floudas D."/>
            <person name="Sun H."/>
            <person name="Yadav J.S."/>
            <person name="Pangilinan J."/>
            <person name="Larsson K.H."/>
            <person name="Matsuura K."/>
            <person name="Barry K."/>
            <person name="Labutti K."/>
            <person name="Kuo R."/>
            <person name="Ohm R.A."/>
            <person name="Bhattacharya S.S."/>
            <person name="Shirouzu T."/>
            <person name="Yoshinaga Y."/>
            <person name="Martin F.M."/>
            <person name="Grigoriev I.V."/>
            <person name="Hibbett D.S."/>
        </authorList>
    </citation>
    <scope>NUCLEOTIDE SEQUENCE [LARGE SCALE GENOMIC DNA]</scope>
    <source>
        <strain evidence="1">CBS 109695</strain>
    </source>
</reference>
<dbReference type="OrthoDB" id="3250044at2759"/>
<organism evidence="1">
    <name type="scientific">Athelia psychrophila</name>
    <dbReference type="NCBI Taxonomy" id="1759441"/>
    <lineage>
        <taxon>Eukaryota</taxon>
        <taxon>Fungi</taxon>
        <taxon>Dikarya</taxon>
        <taxon>Basidiomycota</taxon>
        <taxon>Agaricomycotina</taxon>
        <taxon>Agaricomycetes</taxon>
        <taxon>Agaricomycetidae</taxon>
        <taxon>Atheliales</taxon>
        <taxon>Atheliaceae</taxon>
        <taxon>Athelia</taxon>
    </lineage>
</organism>
<accession>A0A166LHA7</accession>
<dbReference type="STRING" id="436010.A0A166LHA7"/>
<gene>
    <name evidence="1" type="ORF">FIBSPDRAFT_698333</name>
</gene>
<name>A0A166LHA7_9AGAM</name>